<proteinExistence type="predicted"/>
<name>A0A1Z1MF78_9FLOR</name>
<reference evidence="1" key="1">
    <citation type="journal article" date="2017" name="J. Phycol.">
        <title>Analysis of chloroplast genomes and a supermatrix inform reclassification of the Rhodomelaceae (Rhodophyta).</title>
        <authorList>
            <person name="Diaz-Tapia P."/>
            <person name="Maggs C.A."/>
            <person name="West J.A."/>
            <person name="Verbruggen H."/>
        </authorList>
    </citation>
    <scope>NUCLEOTIDE SEQUENCE</scope>
    <source>
        <strain evidence="1">PD831</strain>
    </source>
</reference>
<keyword evidence="1" id="KW-0150">Chloroplast</keyword>
<accession>A0A1Z1MF78</accession>
<dbReference type="RefSeq" id="YP_009395558.1">
    <property type="nucleotide sequence ID" value="NC_035278.1"/>
</dbReference>
<geneLocation type="chloroplast" evidence="1"/>
<evidence type="ECO:0000313" key="1">
    <source>
        <dbReference type="EMBL" id="ARW64626.1"/>
    </source>
</evidence>
<gene>
    <name evidence="1" type="primary">ycf34</name>
</gene>
<dbReference type="InterPro" id="IPR019656">
    <property type="entry name" value="Uncharacterised_Ycf34"/>
</dbReference>
<keyword evidence="1" id="KW-0934">Plastid</keyword>
<organism evidence="1">
    <name type="scientific">Vertebrata isogona</name>
    <dbReference type="NCBI Taxonomy" id="2006944"/>
    <lineage>
        <taxon>Eukaryota</taxon>
        <taxon>Rhodophyta</taxon>
        <taxon>Florideophyceae</taxon>
        <taxon>Rhodymeniophycidae</taxon>
        <taxon>Ceramiales</taxon>
        <taxon>Rhodomelaceae</taxon>
        <taxon>Polysiphonioideae</taxon>
        <taxon>Vertebrata</taxon>
    </lineage>
</organism>
<dbReference type="Pfam" id="PF10718">
    <property type="entry name" value="Ycf34"/>
    <property type="match status" value="1"/>
</dbReference>
<sequence>MCICINCRHISKCTVYSFIQKQHNNFFRNNNKMSFNPPNTIIHISINKNQKEILLDWDLKECVSFAEEPGNWLRRDK</sequence>
<evidence type="ECO:0008006" key="2">
    <source>
        <dbReference type="Google" id="ProtNLM"/>
    </source>
</evidence>
<dbReference type="GeneID" id="33357620"/>
<protein>
    <recommendedName>
        <fullName evidence="2">Ycf34</fullName>
    </recommendedName>
</protein>
<dbReference type="EMBL" id="MF101433">
    <property type="protein sequence ID" value="ARW64626.1"/>
    <property type="molecule type" value="Genomic_DNA"/>
</dbReference>
<dbReference type="AlphaFoldDB" id="A0A1Z1MF78"/>